<reference evidence="4" key="1">
    <citation type="submission" date="2016-03" db="EMBL/GenBank/DDBJ databases">
        <title>Draft genome sequence of Rosellinia necatrix.</title>
        <authorList>
            <person name="Kanematsu S."/>
        </authorList>
    </citation>
    <scope>NUCLEOTIDE SEQUENCE [LARGE SCALE GENOMIC DNA]</scope>
    <source>
        <strain evidence="4">W97</strain>
    </source>
</reference>
<dbReference type="PANTHER" id="PTHR34002:SF9">
    <property type="entry name" value="XYLOGLUCAN-SPECIFIC ENDO-BETA-1,4-GLUCANASE A"/>
    <property type="match status" value="1"/>
</dbReference>
<comment type="similarity">
    <text evidence="1 2">Belongs to the glycosyl hydrolase 12 (cellulase H) family.</text>
</comment>
<dbReference type="InterPro" id="IPR013319">
    <property type="entry name" value="GH11/12"/>
</dbReference>
<keyword evidence="2" id="KW-0624">Polysaccharide degradation</keyword>
<keyword evidence="2 4" id="KW-0326">Glycosidase</keyword>
<dbReference type="SUPFAM" id="SSF49899">
    <property type="entry name" value="Concanavalin A-like lectins/glucanases"/>
    <property type="match status" value="1"/>
</dbReference>
<dbReference type="Gene3D" id="2.60.120.180">
    <property type="match status" value="1"/>
</dbReference>
<dbReference type="EC" id="3.2.1.4" evidence="4"/>
<dbReference type="GO" id="GO:0008810">
    <property type="term" value="F:cellulase activity"/>
    <property type="evidence" value="ECO:0007669"/>
    <property type="project" value="UniProtKB-EC"/>
</dbReference>
<sequence length="245" mass="25517">MKSFALISTALAGLALATPTPTVDKRATTFCGQWDSVQTGSYIVYNNLWGQSSGSGSQCTTVNSLSGNNVAWSTSWSWSGGQYNVKSYANAVVQTAAKQISAISSIPTTWKYSYTGSNMVANVAYDLFTSSSASGNSEYEVMVWLAALGGAGPISSSGSPVATPTIAGVSWKLYDGWNGNMHVFSFVAASQVTSFSGDLKAFLSYLTSNQGMSTSQYVTSIGAGTEPFVGSNAVLTTTAYSAVVN</sequence>
<dbReference type="GO" id="GO:0000272">
    <property type="term" value="P:polysaccharide catabolic process"/>
    <property type="evidence" value="ECO:0007669"/>
    <property type="project" value="UniProtKB-KW"/>
</dbReference>
<evidence type="ECO:0000256" key="3">
    <source>
        <dbReference type="SAM" id="SignalP"/>
    </source>
</evidence>
<dbReference type="Proteomes" id="UP000054516">
    <property type="component" value="Unassembled WGS sequence"/>
</dbReference>
<keyword evidence="2" id="KW-0119">Carbohydrate metabolism</keyword>
<proteinExistence type="inferred from homology"/>
<keyword evidence="3" id="KW-0732">Signal</keyword>
<evidence type="ECO:0000313" key="4">
    <source>
        <dbReference type="EMBL" id="GAP83653.1"/>
    </source>
</evidence>
<dbReference type="EMBL" id="DF977450">
    <property type="protein sequence ID" value="GAP83653.1"/>
    <property type="molecule type" value="Genomic_DNA"/>
</dbReference>
<keyword evidence="2 4" id="KW-0378">Hydrolase</keyword>
<dbReference type="Pfam" id="PF01670">
    <property type="entry name" value="Glyco_hydro_12"/>
    <property type="match status" value="1"/>
</dbReference>
<evidence type="ECO:0000313" key="5">
    <source>
        <dbReference type="Proteomes" id="UP000054516"/>
    </source>
</evidence>
<dbReference type="OMA" id="NLWGQAQ"/>
<dbReference type="InterPro" id="IPR002594">
    <property type="entry name" value="GH12"/>
</dbReference>
<feature type="signal peptide" evidence="3">
    <location>
        <begin position="1"/>
        <end position="17"/>
    </location>
</feature>
<name>A0A1S7UKU5_ROSNE</name>
<dbReference type="InterPro" id="IPR013320">
    <property type="entry name" value="ConA-like_dom_sf"/>
</dbReference>
<evidence type="ECO:0000256" key="2">
    <source>
        <dbReference type="RuleBase" id="RU361163"/>
    </source>
</evidence>
<dbReference type="PANTHER" id="PTHR34002">
    <property type="entry name" value="BLR1656 PROTEIN"/>
    <property type="match status" value="1"/>
</dbReference>
<feature type="chain" id="PRO_5010575271" evidence="3">
    <location>
        <begin position="18"/>
        <end position="245"/>
    </location>
</feature>
<accession>A0A1S7UKU5</accession>
<organism evidence="4">
    <name type="scientific">Rosellinia necatrix</name>
    <name type="common">White root-rot fungus</name>
    <dbReference type="NCBI Taxonomy" id="77044"/>
    <lineage>
        <taxon>Eukaryota</taxon>
        <taxon>Fungi</taxon>
        <taxon>Dikarya</taxon>
        <taxon>Ascomycota</taxon>
        <taxon>Pezizomycotina</taxon>
        <taxon>Sordariomycetes</taxon>
        <taxon>Xylariomycetidae</taxon>
        <taxon>Xylariales</taxon>
        <taxon>Xylariaceae</taxon>
        <taxon>Rosellinia</taxon>
    </lineage>
</organism>
<gene>
    <name evidence="4" type="ORF">SAMD00023353_0500370</name>
</gene>
<dbReference type="OrthoDB" id="95118at2759"/>
<evidence type="ECO:0000256" key="1">
    <source>
        <dbReference type="ARBA" id="ARBA00005519"/>
    </source>
</evidence>
<keyword evidence="5" id="KW-1185">Reference proteome</keyword>
<protein>
    <submittedName>
        <fullName evidence="4">Putative glycosyl hydrolase family 12</fullName>
        <ecNumber evidence="4">3.2.1.4</ecNumber>
    </submittedName>
</protein>
<dbReference type="AlphaFoldDB" id="A0A1S7UKU5"/>
<dbReference type="STRING" id="77044.A0A1S7UKU5"/>